<dbReference type="RefSeq" id="WP_085210866.1">
    <property type="nucleotide sequence ID" value="NZ_FXAM01000001.1"/>
</dbReference>
<dbReference type="Proteomes" id="UP000192923">
    <property type="component" value="Unassembled WGS sequence"/>
</dbReference>
<sequence>MLLNPLQFNAFLAHLGQNFGWQKSYACPCLNPNSGAALPTCPLCGGKGHAWDDPVEGVAGISGQQLQLRWAKMDLYEPGDVVLTLPSDSPIYDMGQFDRVAMLDSSAPFSDKFIRGRDDVLRYPNVSIERVFWLVDGEVVEGGIPDVGDDGVLTWLSGGEPPAGMVYSITGRRRPEYFCWGPLPQDRAHHGGRDLPRKVVLRAFDLFGR</sequence>
<evidence type="ECO:0000313" key="2">
    <source>
        <dbReference type="Proteomes" id="UP000192923"/>
    </source>
</evidence>
<gene>
    <name evidence="1" type="ORF">SAMN02949497_1215</name>
</gene>
<reference evidence="1 2" key="1">
    <citation type="submission" date="2016-12" db="EMBL/GenBank/DDBJ databases">
        <authorList>
            <person name="Song W.-J."/>
            <person name="Kurnit D.M."/>
        </authorList>
    </citation>
    <scope>NUCLEOTIDE SEQUENCE [LARGE SCALE GENOMIC DNA]</scope>
    <source>
        <strain evidence="1 2">175</strain>
    </source>
</reference>
<accession>A0A1Y6CTE3</accession>
<dbReference type="OrthoDB" id="7061928at2"/>
<name>A0A1Y6CTE3_9GAMM</name>
<proteinExistence type="predicted"/>
<dbReference type="STRING" id="1760988.SAMN02949497_1215"/>
<dbReference type="AlphaFoldDB" id="A0A1Y6CTE3"/>
<dbReference type="EMBL" id="FXAM01000001">
    <property type="protein sequence ID" value="SMF93919.1"/>
    <property type="molecule type" value="Genomic_DNA"/>
</dbReference>
<keyword evidence="2" id="KW-1185">Reference proteome</keyword>
<organism evidence="1 2">
    <name type="scientific">Methylomagnum ishizawai</name>
    <dbReference type="NCBI Taxonomy" id="1760988"/>
    <lineage>
        <taxon>Bacteria</taxon>
        <taxon>Pseudomonadati</taxon>
        <taxon>Pseudomonadota</taxon>
        <taxon>Gammaproteobacteria</taxon>
        <taxon>Methylococcales</taxon>
        <taxon>Methylococcaceae</taxon>
        <taxon>Methylomagnum</taxon>
    </lineage>
</organism>
<evidence type="ECO:0000313" key="1">
    <source>
        <dbReference type="EMBL" id="SMF93919.1"/>
    </source>
</evidence>
<protein>
    <submittedName>
        <fullName evidence="1">Uncharacterized protein</fullName>
    </submittedName>
</protein>